<dbReference type="GO" id="GO:0005886">
    <property type="term" value="C:plasma membrane"/>
    <property type="evidence" value="ECO:0007669"/>
    <property type="project" value="TreeGrafter"/>
</dbReference>
<keyword evidence="3 8" id="KW-0813">Transport</keyword>
<keyword evidence="6 8" id="KW-0472">Membrane</keyword>
<feature type="region of interest" description="Disordered" evidence="9">
    <location>
        <begin position="175"/>
        <end position="204"/>
    </location>
</feature>
<dbReference type="PANTHER" id="PTHR31752">
    <property type="entry name" value="AUXIN EFFLUX CARRIER COMPONENT 1B-RELATED"/>
    <property type="match status" value="1"/>
</dbReference>
<dbReference type="EMBL" id="JAMFTS010000003">
    <property type="protein sequence ID" value="KAJ4771555.1"/>
    <property type="molecule type" value="Genomic_DNA"/>
</dbReference>
<feature type="transmembrane region" description="Helical" evidence="8">
    <location>
        <begin position="132"/>
        <end position="152"/>
    </location>
</feature>
<keyword evidence="11" id="KW-1185">Reference proteome</keyword>
<comment type="similarity">
    <text evidence="2 8">Belongs to the auxin efflux carrier (TC 2.A.69.1) family.</text>
</comment>
<evidence type="ECO:0000256" key="7">
    <source>
        <dbReference type="ARBA" id="ARBA00023294"/>
    </source>
</evidence>
<evidence type="ECO:0000256" key="2">
    <source>
        <dbReference type="ARBA" id="ARBA00009177"/>
    </source>
</evidence>
<evidence type="ECO:0000256" key="4">
    <source>
        <dbReference type="ARBA" id="ARBA00022692"/>
    </source>
</evidence>
<evidence type="ECO:0000256" key="8">
    <source>
        <dbReference type="RuleBase" id="RU362108"/>
    </source>
</evidence>
<evidence type="ECO:0000256" key="6">
    <source>
        <dbReference type="ARBA" id="ARBA00023136"/>
    </source>
</evidence>
<dbReference type="NCBIfam" id="TIGR00946">
    <property type="entry name" value="2a69"/>
    <property type="match status" value="1"/>
</dbReference>
<feature type="transmembrane region" description="Helical" evidence="8">
    <location>
        <begin position="260"/>
        <end position="278"/>
    </location>
</feature>
<feature type="transmembrane region" description="Helical" evidence="8">
    <location>
        <begin position="101"/>
        <end position="120"/>
    </location>
</feature>
<dbReference type="GO" id="GO:0009926">
    <property type="term" value="P:auxin polar transport"/>
    <property type="evidence" value="ECO:0007669"/>
    <property type="project" value="TreeGrafter"/>
</dbReference>
<dbReference type="InterPro" id="IPR014024">
    <property type="entry name" value="Auxin_eff_plant"/>
</dbReference>
<feature type="transmembrane region" description="Helical" evidence="8">
    <location>
        <begin position="290"/>
        <end position="312"/>
    </location>
</feature>
<evidence type="ECO:0000256" key="1">
    <source>
        <dbReference type="ARBA" id="ARBA00004141"/>
    </source>
</evidence>
<evidence type="ECO:0000313" key="10">
    <source>
        <dbReference type="EMBL" id="KAJ4771555.1"/>
    </source>
</evidence>
<comment type="caution">
    <text evidence="10">The sequence shown here is derived from an EMBL/GenBank/DDBJ whole genome shotgun (WGS) entry which is preliminary data.</text>
</comment>
<feature type="compositionally biased region" description="Basic and acidic residues" evidence="9">
    <location>
        <begin position="194"/>
        <end position="204"/>
    </location>
</feature>
<feature type="transmembrane region" description="Helical" evidence="8">
    <location>
        <begin position="15"/>
        <end position="34"/>
    </location>
</feature>
<dbReference type="AlphaFoldDB" id="A0AAV8DXJ8"/>
<evidence type="ECO:0000256" key="3">
    <source>
        <dbReference type="ARBA" id="ARBA00022448"/>
    </source>
</evidence>
<comment type="caution">
    <text evidence="8">Lacks conserved residue(s) required for the propagation of feature annotation.</text>
</comment>
<comment type="function">
    <text evidence="8">May act as a component of the auxin efflux carrier.</text>
</comment>
<proteinExistence type="inferred from homology"/>
<dbReference type="Pfam" id="PF03547">
    <property type="entry name" value="Mem_trans"/>
    <property type="match status" value="1"/>
</dbReference>
<keyword evidence="4 8" id="KW-0812">Transmembrane</keyword>
<dbReference type="Proteomes" id="UP001140206">
    <property type="component" value="Chromosome 3"/>
</dbReference>
<sequence length="374" mass="41093">MVSLENIYHVCEETVPLYFAMILGYLSIKLWHLFTPEQCAGINKFVSKFSIPLLSFQIISTNNPYQMNTKLVISDALQKALAFFGFLIVTKVCCEKSMDWLITGISVSTLPNTLIVGIPLLRGMYGDEAVRLITQIVVLQSLVWYIILLIFFEYRYLKLISSEVATATQVTQVTDKERNSNSDISGELESGARQTREENPEEKVANKTAPKTTLSFMLNVGKKIAVNPNTYASLAGLVWSLISYRWGIKQPIIVNNSLRILSDGGLGMAMFSIGLFTASQSKIIACGARTAVLSLVLRFILGPSIMAISSYVVGMRGLLLKIAIVQAALPQGIVPFVFAKEYGVHPDILSTGIIVGMIAAVPIALAYYFLIGVI</sequence>
<dbReference type="InterPro" id="IPR004776">
    <property type="entry name" value="Mem_transp_PIN-like"/>
</dbReference>
<keyword evidence="7 8" id="KW-0927">Auxin signaling pathway</keyword>
<feature type="transmembrane region" description="Helical" evidence="8">
    <location>
        <begin position="318"/>
        <end position="339"/>
    </location>
</feature>
<accession>A0AAV8DXJ8</accession>
<gene>
    <name evidence="10" type="ORF">LUZ62_055812</name>
</gene>
<evidence type="ECO:0000256" key="5">
    <source>
        <dbReference type="ARBA" id="ARBA00022989"/>
    </source>
</evidence>
<dbReference type="InterPro" id="IPR051107">
    <property type="entry name" value="Auxin_Efflux_Carrier"/>
</dbReference>
<dbReference type="GO" id="GO:0009734">
    <property type="term" value="P:auxin-activated signaling pathway"/>
    <property type="evidence" value="ECO:0007669"/>
    <property type="project" value="UniProtKB-UniRule"/>
</dbReference>
<keyword evidence="5 8" id="KW-1133">Transmembrane helix</keyword>
<comment type="subcellular location">
    <subcellularLocation>
        <location evidence="1 8">Membrane</location>
        <topology evidence="1 8">Multi-pass membrane protein</topology>
    </subcellularLocation>
</comment>
<feature type="transmembrane region" description="Helical" evidence="8">
    <location>
        <begin position="351"/>
        <end position="371"/>
    </location>
</feature>
<reference evidence="10" key="1">
    <citation type="submission" date="2022-08" db="EMBL/GenBank/DDBJ databases">
        <authorList>
            <person name="Marques A."/>
        </authorList>
    </citation>
    <scope>NUCLEOTIDE SEQUENCE</scope>
    <source>
        <strain evidence="10">RhyPub2mFocal</strain>
        <tissue evidence="10">Leaves</tissue>
    </source>
</reference>
<dbReference type="PANTHER" id="PTHR31752:SF40">
    <property type="entry name" value="AUXIN EFFLUX CARRIER COMPONENT 8"/>
    <property type="match status" value="1"/>
</dbReference>
<organism evidence="10 11">
    <name type="scientific">Rhynchospora pubera</name>
    <dbReference type="NCBI Taxonomy" id="906938"/>
    <lineage>
        <taxon>Eukaryota</taxon>
        <taxon>Viridiplantae</taxon>
        <taxon>Streptophyta</taxon>
        <taxon>Embryophyta</taxon>
        <taxon>Tracheophyta</taxon>
        <taxon>Spermatophyta</taxon>
        <taxon>Magnoliopsida</taxon>
        <taxon>Liliopsida</taxon>
        <taxon>Poales</taxon>
        <taxon>Cyperaceae</taxon>
        <taxon>Cyperoideae</taxon>
        <taxon>Rhynchosporeae</taxon>
        <taxon>Rhynchospora</taxon>
    </lineage>
</organism>
<evidence type="ECO:0000313" key="11">
    <source>
        <dbReference type="Proteomes" id="UP001140206"/>
    </source>
</evidence>
<evidence type="ECO:0000256" key="9">
    <source>
        <dbReference type="SAM" id="MobiDB-lite"/>
    </source>
</evidence>
<name>A0AAV8DXJ8_9POAL</name>
<dbReference type="GO" id="GO:0005783">
    <property type="term" value="C:endoplasmic reticulum"/>
    <property type="evidence" value="ECO:0007669"/>
    <property type="project" value="TreeGrafter"/>
</dbReference>
<protein>
    <recommendedName>
        <fullName evidence="8">Auxin efflux carrier component</fullName>
    </recommendedName>
</protein>
<dbReference type="GO" id="GO:0010329">
    <property type="term" value="F:auxin efflux transmembrane transporter activity"/>
    <property type="evidence" value="ECO:0007669"/>
    <property type="project" value="TreeGrafter"/>
</dbReference>